<dbReference type="EC" id="2.7.1.158" evidence="1 6"/>
<evidence type="ECO:0000256" key="6">
    <source>
        <dbReference type="RuleBase" id="RU364126"/>
    </source>
</evidence>
<keyword evidence="5 6" id="KW-0067">ATP-binding</keyword>
<dbReference type="Proteomes" id="UP000277928">
    <property type="component" value="Unassembled WGS sequence"/>
</dbReference>
<sequence length="457" mass="51598">MVPPSTVPIIDPHSFRSFCFRGEGRANFVISAKCGKTGLSEELSEETGVVFYRIAWRLTKQRRSGNITTKPKCHVVVAYLEKLIVPFLGRQFLVKPKVVEIGTESLHHLAKIPALPFNLKVETFDELCDPKKYPSTMSFFPSFCSKDIRYVSILQMMDATRIPKCLSPRYFGPTITVEIKPKQGFMQNHPGISVPYCNNCILQLEKCHSDAFEQMYDFCPLDLFSGDLRRMHKALNSLFIVPHRNLRIFLDGSLIHSDEHQLTGEQLRESLFPDGSVSLQQLISALCCILVDAPSDDLFAVHDSGVLTKLLKGQRVDTIGIVRAYQIYTKLPETVQKELLDKCLLPKKGVTFLHQNTDRALVERYLLAATMKDCSLMISMRLVDPIAFATQSVQSSRQQIVRVLGSSSAGYISFAYSVKIVDLDPKSPKNLLNAYSRFMDGIRLIEQTPNLRRPCVV</sequence>
<name>A0A3P6V7D9_LITSI</name>
<evidence type="ECO:0000256" key="2">
    <source>
        <dbReference type="ARBA" id="ARBA00022679"/>
    </source>
</evidence>
<dbReference type="OrthoDB" id="272370at2759"/>
<gene>
    <name evidence="7" type="ORF">NLS_LOCUS8510</name>
</gene>
<keyword evidence="2 6" id="KW-0808">Transferase</keyword>
<dbReference type="PANTHER" id="PTHR14456">
    <property type="entry name" value="INOSITOL POLYPHOSPHATE KINASE 1"/>
    <property type="match status" value="1"/>
</dbReference>
<dbReference type="EMBL" id="UYRX01001091">
    <property type="protein sequence ID" value="VDK88128.1"/>
    <property type="molecule type" value="Genomic_DNA"/>
</dbReference>
<evidence type="ECO:0000256" key="3">
    <source>
        <dbReference type="ARBA" id="ARBA00022741"/>
    </source>
</evidence>
<dbReference type="GO" id="GO:0035299">
    <property type="term" value="F:inositol-1,3,4,5,6-pentakisphosphate 2-kinase activity"/>
    <property type="evidence" value="ECO:0007669"/>
    <property type="project" value="UniProtKB-EC"/>
</dbReference>
<reference evidence="7 8" key="1">
    <citation type="submission" date="2018-08" db="EMBL/GenBank/DDBJ databases">
        <authorList>
            <person name="Laetsch R D."/>
            <person name="Stevens L."/>
            <person name="Kumar S."/>
            <person name="Blaxter L. M."/>
        </authorList>
    </citation>
    <scope>NUCLEOTIDE SEQUENCE [LARGE SCALE GENOMIC DNA]</scope>
</reference>
<dbReference type="GO" id="GO:0032958">
    <property type="term" value="P:inositol phosphate biosynthetic process"/>
    <property type="evidence" value="ECO:0007669"/>
    <property type="project" value="TreeGrafter"/>
</dbReference>
<evidence type="ECO:0000256" key="1">
    <source>
        <dbReference type="ARBA" id="ARBA00012023"/>
    </source>
</evidence>
<dbReference type="OMA" id="FAYSVKI"/>
<evidence type="ECO:0000313" key="7">
    <source>
        <dbReference type="EMBL" id="VDK88128.1"/>
    </source>
</evidence>
<dbReference type="PANTHER" id="PTHR14456:SF2">
    <property type="entry name" value="INOSITOL-PENTAKISPHOSPHATE 2-KINASE"/>
    <property type="match status" value="1"/>
</dbReference>
<evidence type="ECO:0000313" key="8">
    <source>
        <dbReference type="Proteomes" id="UP000277928"/>
    </source>
</evidence>
<evidence type="ECO:0000256" key="4">
    <source>
        <dbReference type="ARBA" id="ARBA00022777"/>
    </source>
</evidence>
<dbReference type="Pfam" id="PF06090">
    <property type="entry name" value="Ins_P5_2-kin"/>
    <property type="match status" value="1"/>
</dbReference>
<comment type="function">
    <text evidence="6">Phosphorylates Ins(1,3,4,5,6)P5 at position 2 to form Ins(1,2,3,4,5,6)P6 (InsP6 or phytate).</text>
</comment>
<proteinExistence type="predicted"/>
<dbReference type="GO" id="GO:0005524">
    <property type="term" value="F:ATP binding"/>
    <property type="evidence" value="ECO:0007669"/>
    <property type="project" value="UniProtKB-KW"/>
</dbReference>
<dbReference type="AlphaFoldDB" id="A0A3P6V7D9"/>
<dbReference type="GO" id="GO:0005634">
    <property type="term" value="C:nucleus"/>
    <property type="evidence" value="ECO:0007669"/>
    <property type="project" value="TreeGrafter"/>
</dbReference>
<keyword evidence="4 6" id="KW-0418">Kinase</keyword>
<accession>A0A3P6V7D9</accession>
<protein>
    <recommendedName>
        <fullName evidence="1 6">Inositol-pentakisphosphate 2-kinase</fullName>
        <ecNumber evidence="1 6">2.7.1.158</ecNumber>
    </recommendedName>
</protein>
<keyword evidence="3 6" id="KW-0547">Nucleotide-binding</keyword>
<keyword evidence="8" id="KW-1185">Reference proteome</keyword>
<comment type="domain">
    <text evidence="6">The EXKPK motif is conserved in inositol-pentakisphosphate 2-kinases of both family 1 and 2.</text>
</comment>
<dbReference type="InterPro" id="IPR009286">
    <property type="entry name" value="Ins_P5_2-kin"/>
</dbReference>
<organism evidence="7 8">
    <name type="scientific">Litomosoides sigmodontis</name>
    <name type="common">Filarial nematode worm</name>
    <dbReference type="NCBI Taxonomy" id="42156"/>
    <lineage>
        <taxon>Eukaryota</taxon>
        <taxon>Metazoa</taxon>
        <taxon>Ecdysozoa</taxon>
        <taxon>Nematoda</taxon>
        <taxon>Chromadorea</taxon>
        <taxon>Rhabditida</taxon>
        <taxon>Spirurina</taxon>
        <taxon>Spiruromorpha</taxon>
        <taxon>Filarioidea</taxon>
        <taxon>Onchocercidae</taxon>
        <taxon>Litomosoides</taxon>
    </lineage>
</organism>
<comment type="catalytic activity">
    <reaction evidence="6">
        <text>1D-myo-inositol 1,3,4,5,6-pentakisphosphate + ATP = 1D-myo-inositol hexakisphosphate + ADP + H(+)</text>
        <dbReference type="Rhea" id="RHEA:20313"/>
        <dbReference type="ChEBI" id="CHEBI:15378"/>
        <dbReference type="ChEBI" id="CHEBI:30616"/>
        <dbReference type="ChEBI" id="CHEBI:57733"/>
        <dbReference type="ChEBI" id="CHEBI:58130"/>
        <dbReference type="ChEBI" id="CHEBI:456216"/>
        <dbReference type="EC" id="2.7.1.158"/>
    </reaction>
</comment>
<dbReference type="STRING" id="42156.A0A3P6V7D9"/>
<evidence type="ECO:0000256" key="5">
    <source>
        <dbReference type="ARBA" id="ARBA00022840"/>
    </source>
</evidence>